<proteinExistence type="inferred from homology"/>
<reference evidence="11 12" key="1">
    <citation type="submission" date="2018-07" db="EMBL/GenBank/DDBJ databases">
        <title>Motiliproteus coralliicola sp. nov., a bacterium isolated from Coral.</title>
        <authorList>
            <person name="Wang G."/>
        </authorList>
    </citation>
    <scope>NUCLEOTIDE SEQUENCE [LARGE SCALE GENOMIC DNA]</scope>
    <source>
        <strain evidence="11 12">C34</strain>
    </source>
</reference>
<comment type="pathway">
    <text evidence="1 10">Nucleoside biosynthesis; alpha-ribazole biosynthesis; alpha-ribazole from 5,6-dimethylbenzimidazole: step 1/2.</text>
</comment>
<dbReference type="OrthoDB" id="9781491at2"/>
<comment type="caution">
    <text evidence="11">The sequence shown here is derived from an EMBL/GenBank/DDBJ whole genome shotgun (WGS) entry which is preliminary data.</text>
</comment>
<evidence type="ECO:0000256" key="3">
    <source>
        <dbReference type="ARBA" id="ARBA00011991"/>
    </source>
</evidence>
<dbReference type="AlphaFoldDB" id="A0A369WNH0"/>
<dbReference type="FunFam" id="3.40.50.10210:FF:000001">
    <property type="entry name" value="Nicotinate-nucleotide--dimethylbenzimidazole phosphoribosyltransferase"/>
    <property type="match status" value="1"/>
</dbReference>
<dbReference type="Gene3D" id="3.40.50.10210">
    <property type="match status" value="1"/>
</dbReference>
<protein>
    <recommendedName>
        <fullName evidence="4 10">Nicotinate-nucleotide--dimethylbenzimidazole phosphoribosyltransferase</fullName>
        <shortName evidence="10">NN:DBI PRT</shortName>
        <ecNumber evidence="3 10">2.4.2.21</ecNumber>
    </recommendedName>
    <alternativeName>
        <fullName evidence="8 10">N(1)-alpha-phosphoribosyltransferase</fullName>
    </alternativeName>
</protein>
<evidence type="ECO:0000256" key="8">
    <source>
        <dbReference type="ARBA" id="ARBA00030686"/>
    </source>
</evidence>
<name>A0A369WNH0_9GAMM</name>
<dbReference type="InterPro" id="IPR017846">
    <property type="entry name" value="Nict_dMeBzImd_PRibTrfase_bact"/>
</dbReference>
<evidence type="ECO:0000313" key="12">
    <source>
        <dbReference type="Proteomes" id="UP000253769"/>
    </source>
</evidence>
<dbReference type="InterPro" id="IPR003200">
    <property type="entry name" value="Nict_dMeBzImd_PRibTrfase"/>
</dbReference>
<dbReference type="InterPro" id="IPR036087">
    <property type="entry name" value="Nict_dMeBzImd_PRibTrfase_sf"/>
</dbReference>
<sequence length="346" mass="36230">MYQPIQPLNSELHAEALAYQDQLTKPPGSLGRLEQLGALFAAAQEQLKPSLDKVSIRVFAADHGVAEEGVSAFPQEVTTEMVRNFSRGGAAITVLARQLNADFKVVNAGTLTELEPLPQVEDARVAAGSANFCRESAMTPLQLQAALELGRQAAAEAAEQGTHLFIGGEMGIANTTAATALAAALLQQPAQSLVGPGTGIDRAGIDRKAAVIDRALALHQPQLDSPLAILQHLGGLEIAALCGAYLGCAQRGLPVLVDGFITTSAALVAVRINPDLRPWLLFSHNSAEPGHRLMQQAMAAEPLLDLGMRLGEGSGAAVCVPLLQSACRLQSEMATFAEASVSENLI</sequence>
<keyword evidence="7 10" id="KW-0808">Transferase</keyword>
<evidence type="ECO:0000256" key="7">
    <source>
        <dbReference type="ARBA" id="ARBA00022679"/>
    </source>
</evidence>
<dbReference type="PANTHER" id="PTHR43463:SF1">
    <property type="entry name" value="NICOTINATE-NUCLEOTIDE--DIMETHYLBENZIMIDAZOLE PHOSPHORIBOSYLTRANSFERASE"/>
    <property type="match status" value="1"/>
</dbReference>
<evidence type="ECO:0000256" key="1">
    <source>
        <dbReference type="ARBA" id="ARBA00005049"/>
    </source>
</evidence>
<dbReference type="SUPFAM" id="SSF52733">
    <property type="entry name" value="Nicotinate mononucleotide:5,6-dimethylbenzimidazole phosphoribosyltransferase (CobT)"/>
    <property type="match status" value="1"/>
</dbReference>
<keyword evidence="12" id="KW-1185">Reference proteome</keyword>
<dbReference type="CDD" id="cd02439">
    <property type="entry name" value="DMB-PRT_CobT"/>
    <property type="match status" value="1"/>
</dbReference>
<keyword evidence="5 10" id="KW-0169">Cobalamin biosynthesis</keyword>
<dbReference type="EMBL" id="QQOH01000002">
    <property type="protein sequence ID" value="RDE23051.1"/>
    <property type="molecule type" value="Genomic_DNA"/>
</dbReference>
<evidence type="ECO:0000256" key="4">
    <source>
        <dbReference type="ARBA" id="ARBA00015486"/>
    </source>
</evidence>
<dbReference type="EC" id="2.4.2.21" evidence="3 10"/>
<evidence type="ECO:0000256" key="10">
    <source>
        <dbReference type="HAMAP-Rule" id="MF_00230"/>
    </source>
</evidence>
<feature type="active site" description="Proton acceptor" evidence="10">
    <location>
        <position position="312"/>
    </location>
</feature>
<dbReference type="Proteomes" id="UP000253769">
    <property type="component" value="Unassembled WGS sequence"/>
</dbReference>
<dbReference type="Gene3D" id="1.10.1610.10">
    <property type="match status" value="1"/>
</dbReference>
<dbReference type="UniPathway" id="UPA00061">
    <property type="reaction ID" value="UER00516"/>
</dbReference>
<keyword evidence="6 10" id="KW-0328">Glycosyltransferase</keyword>
<evidence type="ECO:0000313" key="11">
    <source>
        <dbReference type="EMBL" id="RDE23051.1"/>
    </source>
</evidence>
<dbReference type="Pfam" id="PF02277">
    <property type="entry name" value="DBI_PRT"/>
    <property type="match status" value="1"/>
</dbReference>
<evidence type="ECO:0000256" key="6">
    <source>
        <dbReference type="ARBA" id="ARBA00022676"/>
    </source>
</evidence>
<comment type="function">
    <text evidence="10">Catalyzes the synthesis of alpha-ribazole-5'-phosphate from nicotinate mononucleotide (NAMN) and 5,6-dimethylbenzimidazole (DMB).</text>
</comment>
<evidence type="ECO:0000256" key="5">
    <source>
        <dbReference type="ARBA" id="ARBA00022573"/>
    </source>
</evidence>
<dbReference type="PANTHER" id="PTHR43463">
    <property type="entry name" value="NICOTINATE-NUCLEOTIDE--DIMETHYLBENZIMIDAZOLE PHOSPHORIBOSYLTRANSFERASE"/>
    <property type="match status" value="1"/>
</dbReference>
<dbReference type="GO" id="GO:0008939">
    <property type="term" value="F:nicotinate-nucleotide-dimethylbenzimidazole phosphoribosyltransferase activity"/>
    <property type="evidence" value="ECO:0007669"/>
    <property type="project" value="UniProtKB-UniRule"/>
</dbReference>
<evidence type="ECO:0000256" key="2">
    <source>
        <dbReference type="ARBA" id="ARBA00007110"/>
    </source>
</evidence>
<organism evidence="11 12">
    <name type="scientific">Motiliproteus coralliicola</name>
    <dbReference type="NCBI Taxonomy" id="2283196"/>
    <lineage>
        <taxon>Bacteria</taxon>
        <taxon>Pseudomonadati</taxon>
        <taxon>Pseudomonadota</taxon>
        <taxon>Gammaproteobacteria</taxon>
        <taxon>Oceanospirillales</taxon>
        <taxon>Oceanospirillaceae</taxon>
        <taxon>Motiliproteus</taxon>
    </lineage>
</organism>
<accession>A0A369WNH0</accession>
<gene>
    <name evidence="10 11" type="primary">cobT</name>
    <name evidence="11" type="ORF">DV711_08655</name>
</gene>
<dbReference type="NCBIfam" id="TIGR03160">
    <property type="entry name" value="cobT_DBIPRT"/>
    <property type="match status" value="1"/>
</dbReference>
<dbReference type="HAMAP" id="MF_00230">
    <property type="entry name" value="CobT"/>
    <property type="match status" value="1"/>
</dbReference>
<comment type="catalytic activity">
    <reaction evidence="9 10">
        <text>5,6-dimethylbenzimidazole + nicotinate beta-D-ribonucleotide = alpha-ribazole 5'-phosphate + nicotinate + H(+)</text>
        <dbReference type="Rhea" id="RHEA:11196"/>
        <dbReference type="ChEBI" id="CHEBI:15378"/>
        <dbReference type="ChEBI" id="CHEBI:15890"/>
        <dbReference type="ChEBI" id="CHEBI:32544"/>
        <dbReference type="ChEBI" id="CHEBI:57502"/>
        <dbReference type="ChEBI" id="CHEBI:57918"/>
        <dbReference type="EC" id="2.4.2.21"/>
    </reaction>
</comment>
<dbReference type="InterPro" id="IPR023195">
    <property type="entry name" value="Nict_dMeBzImd_PRibTrfase_N"/>
</dbReference>
<comment type="similarity">
    <text evidence="2 10">Belongs to the CobT family.</text>
</comment>
<dbReference type="NCBIfam" id="NF000996">
    <property type="entry name" value="PRK00105.1"/>
    <property type="match status" value="1"/>
</dbReference>
<evidence type="ECO:0000256" key="9">
    <source>
        <dbReference type="ARBA" id="ARBA00047340"/>
    </source>
</evidence>
<dbReference type="GO" id="GO:0009236">
    <property type="term" value="P:cobalamin biosynthetic process"/>
    <property type="evidence" value="ECO:0007669"/>
    <property type="project" value="UniProtKB-UniRule"/>
</dbReference>